<gene>
    <name evidence="2" type="ORF">JSE7799_01276</name>
</gene>
<dbReference type="InterPro" id="IPR001387">
    <property type="entry name" value="Cro/C1-type_HTH"/>
</dbReference>
<keyword evidence="3" id="KW-1185">Reference proteome</keyword>
<dbReference type="InterPro" id="IPR018653">
    <property type="entry name" value="ScfR_C"/>
</dbReference>
<reference evidence="2 3" key="1">
    <citation type="submission" date="2015-09" db="EMBL/GenBank/DDBJ databases">
        <authorList>
            <person name="Jackson K.R."/>
            <person name="Lunt B.L."/>
            <person name="Fisher J.N.B."/>
            <person name="Gardner A.V."/>
            <person name="Bailey M.E."/>
            <person name="Deus L.M."/>
            <person name="Earl A.S."/>
            <person name="Gibby P.D."/>
            <person name="Hartmann K.A."/>
            <person name="Liu J.E."/>
            <person name="Manci A.M."/>
            <person name="Nielsen D.A."/>
            <person name="Solomon M.B."/>
            <person name="Breakwell D.P."/>
            <person name="Burnett S.H."/>
            <person name="Grose J.H."/>
        </authorList>
    </citation>
    <scope>NUCLEOTIDE SEQUENCE [LARGE SCALE GENOMIC DNA]</scope>
    <source>
        <strain evidence="2 3">CECT 7799</strain>
    </source>
</reference>
<dbReference type="PROSITE" id="PS50943">
    <property type="entry name" value="HTH_CROC1"/>
    <property type="match status" value="1"/>
</dbReference>
<dbReference type="RefSeq" id="WP_055662876.1">
    <property type="nucleotide sequence ID" value="NZ_CYPR01000078.1"/>
</dbReference>
<evidence type="ECO:0000313" key="2">
    <source>
        <dbReference type="EMBL" id="CUH37284.1"/>
    </source>
</evidence>
<dbReference type="InterPro" id="IPR010982">
    <property type="entry name" value="Lambda_DNA-bd_dom_sf"/>
</dbReference>
<sequence length="420" mass="44238">MPRPANTGSRIRERRIALGRKQVAVAEAAGISPSYLNLIEHDRRAIGGRLLLRLAAALDAEPAALSGEGDSTLAQAVAAAGAAQGLDPQADADAFARTNPEWARMVAAQAETIAAQARTIDALSDRLTHDPSLAEAMHELLSTVSVVRSTAAILAQTPEIDANWLRRFHANLDQDSRRLAQGAEAVVALFDRQAARGDRPLLAVEGAARFLDATGHRFEALERDGAATIPMLTAEIADPSVQTLVAATLRADAADAERLPRHLVEAANGPDDLLGAARGDMALVLRRLGLVDPGRGLVICDAAGAVLRRKPVAGFPLPLVGAGCPLWTIYTALAQPGRPLSERLETPDGAIWRAHSVALPETPATFDAPPVLRATMLLTRADRTGTGPAGNRVAVGPGCRTCPRAECPARREPSILSFDT</sequence>
<organism evidence="2 3">
    <name type="scientific">Jannaschia seosinensis</name>
    <dbReference type="NCBI Taxonomy" id="313367"/>
    <lineage>
        <taxon>Bacteria</taxon>
        <taxon>Pseudomonadati</taxon>
        <taxon>Pseudomonadota</taxon>
        <taxon>Alphaproteobacteria</taxon>
        <taxon>Rhodobacterales</taxon>
        <taxon>Roseobacteraceae</taxon>
        <taxon>Jannaschia</taxon>
    </lineage>
</organism>
<accession>A0A0M7B869</accession>
<evidence type="ECO:0000259" key="1">
    <source>
        <dbReference type="PROSITE" id="PS50943"/>
    </source>
</evidence>
<dbReference type="SMART" id="SM00530">
    <property type="entry name" value="HTH_XRE"/>
    <property type="match status" value="1"/>
</dbReference>
<feature type="domain" description="HTH cro/C1-type" evidence="1">
    <location>
        <begin position="11"/>
        <end position="65"/>
    </location>
</feature>
<dbReference type="OrthoDB" id="7790108at2"/>
<dbReference type="SUPFAM" id="SSF47413">
    <property type="entry name" value="lambda repressor-like DNA-binding domains"/>
    <property type="match status" value="1"/>
</dbReference>
<protein>
    <submittedName>
        <fullName evidence="2">Putative transcriptional regulator</fullName>
    </submittedName>
</protein>
<dbReference type="Proteomes" id="UP000049455">
    <property type="component" value="Unassembled WGS sequence"/>
</dbReference>
<dbReference type="GO" id="GO:0003677">
    <property type="term" value="F:DNA binding"/>
    <property type="evidence" value="ECO:0007669"/>
    <property type="project" value="InterPro"/>
</dbReference>
<dbReference type="CDD" id="cd00093">
    <property type="entry name" value="HTH_XRE"/>
    <property type="match status" value="1"/>
</dbReference>
<dbReference type="Pfam" id="PF09856">
    <property type="entry name" value="ScfRs"/>
    <property type="match status" value="1"/>
</dbReference>
<dbReference type="STRING" id="313367.JSE7799_01276"/>
<dbReference type="AlphaFoldDB" id="A0A0M7B869"/>
<proteinExistence type="predicted"/>
<dbReference type="Gene3D" id="1.10.260.40">
    <property type="entry name" value="lambda repressor-like DNA-binding domains"/>
    <property type="match status" value="1"/>
</dbReference>
<name>A0A0M7B869_9RHOB</name>
<dbReference type="Pfam" id="PF01381">
    <property type="entry name" value="HTH_3"/>
    <property type="match status" value="1"/>
</dbReference>
<dbReference type="EMBL" id="CYPR01000078">
    <property type="protein sequence ID" value="CUH37284.1"/>
    <property type="molecule type" value="Genomic_DNA"/>
</dbReference>
<evidence type="ECO:0000313" key="3">
    <source>
        <dbReference type="Proteomes" id="UP000049455"/>
    </source>
</evidence>